<dbReference type="VEuPathDB" id="FungiDB:RhiirFUN_022842"/>
<dbReference type="EMBL" id="LLXH01000162">
    <property type="protein sequence ID" value="PKC71557.1"/>
    <property type="molecule type" value="Genomic_DNA"/>
</dbReference>
<reference evidence="3 4" key="3">
    <citation type="submission" date="2017-10" db="EMBL/GenBank/DDBJ databases">
        <title>Extensive intraspecific genome diversity in a model arbuscular mycorrhizal fungus.</title>
        <authorList>
            <person name="Chen E.C.H."/>
            <person name="Morin E."/>
            <person name="Baudet D."/>
            <person name="Noel J."/>
            <person name="Ndikumana S."/>
            <person name="Charron P."/>
            <person name="St-Onge C."/>
            <person name="Giorgi J."/>
            <person name="Grigoriev I.V."/>
            <person name="Roux C."/>
            <person name="Martin F.M."/>
            <person name="Corradi N."/>
        </authorList>
    </citation>
    <scope>NUCLEOTIDE SEQUENCE [LARGE SCALE GENOMIC DNA]</scope>
    <source>
        <strain evidence="3 4">A1</strain>
    </source>
</reference>
<accession>A0A2N0P7I1</accession>
<dbReference type="GO" id="GO:0016811">
    <property type="term" value="F:hydrolase activity, acting on carbon-nitrogen (but not peptide) bonds, in linear amides"/>
    <property type="evidence" value="ECO:0007669"/>
    <property type="project" value="InterPro"/>
</dbReference>
<reference evidence="3 4" key="4">
    <citation type="submission" date="2017-10" db="EMBL/GenBank/DDBJ databases">
        <title>Genome analyses suggest a sexual origin of heterokaryosis in a supposedly ancient asexual fungus.</title>
        <authorList>
            <person name="Corradi N."/>
            <person name="Sedzielewska K."/>
            <person name="Noel J."/>
            <person name="Charron P."/>
            <person name="Farinelli L."/>
            <person name="Marton T."/>
            <person name="Kruger M."/>
            <person name="Pelin A."/>
            <person name="Brachmann A."/>
            <person name="Corradi N."/>
        </authorList>
    </citation>
    <scope>NUCLEOTIDE SEQUENCE [LARGE SCALE GENOMIC DNA]</scope>
    <source>
        <strain evidence="3 4">A1</strain>
    </source>
</reference>
<dbReference type="VEuPathDB" id="FungiDB:RhiirA1_390459"/>
<evidence type="ECO:0000313" key="2">
    <source>
        <dbReference type="EMBL" id="PKC13951.1"/>
    </source>
</evidence>
<evidence type="ECO:0000313" key="1">
    <source>
        <dbReference type="EMBL" id="PKC02796.1"/>
    </source>
</evidence>
<reference evidence="1 5" key="2">
    <citation type="submission" date="2017-09" db="EMBL/GenBank/DDBJ databases">
        <title>Extensive intraspecific genome diversity in a model arbuscular mycorrhizal fungus.</title>
        <authorList>
            <person name="Chen E.C."/>
            <person name="Morin E."/>
            <person name="Beaudet D."/>
            <person name="Noel J."/>
            <person name="Ndikumana S."/>
            <person name="Charron P."/>
            <person name="St-Onge C."/>
            <person name="Giorgi J."/>
            <person name="Grigoriev I.V."/>
            <person name="Roux C."/>
            <person name="Martin F.M."/>
            <person name="Corradi N."/>
        </authorList>
    </citation>
    <scope>NUCLEOTIDE SEQUENCE [LARGE SCALE GENOMIC DNA]</scope>
    <source>
        <strain evidence="1 5">A5</strain>
    </source>
</reference>
<proteinExistence type="predicted"/>
<reference evidence="1 5" key="1">
    <citation type="submission" date="2016-04" db="EMBL/GenBank/DDBJ databases">
        <title>Genome analyses suggest a sexual origin of heterokaryosis in a supposedly ancient asexual fungus.</title>
        <authorList>
            <person name="Ropars J."/>
            <person name="Sedzielewska K."/>
            <person name="Noel J."/>
            <person name="Charron P."/>
            <person name="Farinelli L."/>
            <person name="Marton T."/>
            <person name="Kruger M."/>
            <person name="Pelin A."/>
            <person name="Brachmann A."/>
            <person name="Corradi N."/>
        </authorList>
    </citation>
    <scope>NUCLEOTIDE SEQUENCE [LARGE SCALE GENOMIC DNA]</scope>
    <source>
        <strain evidence="1 5">A5</strain>
    </source>
</reference>
<dbReference type="EMBL" id="LLXJ01001312">
    <property type="protein sequence ID" value="PKC02796.1"/>
    <property type="molecule type" value="Genomic_DNA"/>
</dbReference>
<comment type="caution">
    <text evidence="1">The sequence shown here is derived from an EMBL/GenBank/DDBJ whole genome shotgun (WGS) entry which is preliminary data.</text>
</comment>
<protein>
    <submittedName>
        <fullName evidence="1">Uncharacterized protein</fullName>
    </submittedName>
</protein>
<evidence type="ECO:0000313" key="5">
    <source>
        <dbReference type="Proteomes" id="UP000232722"/>
    </source>
</evidence>
<dbReference type="InterPro" id="IPR037132">
    <property type="entry name" value="N_Gln_amidohydro_ab_roll_sf"/>
</dbReference>
<organism evidence="1 5">
    <name type="scientific">Rhizophagus irregularis</name>
    <dbReference type="NCBI Taxonomy" id="588596"/>
    <lineage>
        <taxon>Eukaryota</taxon>
        <taxon>Fungi</taxon>
        <taxon>Fungi incertae sedis</taxon>
        <taxon>Mucoromycota</taxon>
        <taxon>Glomeromycotina</taxon>
        <taxon>Glomeromycetes</taxon>
        <taxon>Glomerales</taxon>
        <taxon>Glomeraceae</taxon>
        <taxon>Rhizophagus</taxon>
    </lineage>
</organism>
<dbReference type="VEuPathDB" id="FungiDB:RhiirFUN_022947"/>
<dbReference type="VEuPathDB" id="FungiDB:FUN_017537"/>
<dbReference type="EMBL" id="LLXJ01000159">
    <property type="protein sequence ID" value="PKC13951.1"/>
    <property type="molecule type" value="Genomic_DNA"/>
</dbReference>
<sequence length="156" mass="18290">MWIVIISDRKPKPKTGSVQNPECQNPEWYEIPKNWPALSIMLPDFSDKKLIYTSCYCEENIYHLYKELDDIKNKFDIYVPLWKQRASNYSDGMNNLANCKKLSQMFKNLLVKDETVQQTNGSNVNFNVKTHDLKACVIYPIKLRILEQCGVVEHIE</sequence>
<dbReference type="Proteomes" id="UP000232722">
    <property type="component" value="Unassembled WGS sequence"/>
</dbReference>
<evidence type="ECO:0000313" key="3">
    <source>
        <dbReference type="EMBL" id="PKC71557.1"/>
    </source>
</evidence>
<name>A0A2N0P7I1_9GLOM</name>
<dbReference type="Gene3D" id="3.10.620.10">
    <property type="entry name" value="Protein N-terminal glutamine amidohydrolase, alpha beta roll"/>
    <property type="match status" value="1"/>
</dbReference>
<dbReference type="AlphaFoldDB" id="A0A2N0P7I1"/>
<dbReference type="Proteomes" id="UP000232688">
    <property type="component" value="Unassembled WGS sequence"/>
</dbReference>
<gene>
    <name evidence="3" type="ORF">RhiirA1_390459</name>
    <name evidence="2" type="ORF">RhiirA5_371863</name>
    <name evidence="1" type="ORF">RhiirA5_453124</name>
</gene>
<evidence type="ECO:0000313" key="4">
    <source>
        <dbReference type="Proteomes" id="UP000232688"/>
    </source>
</evidence>